<gene>
    <name evidence="2" type="ORF">IWW36_003081</name>
</gene>
<proteinExistence type="predicted"/>
<organism evidence="2 3">
    <name type="scientific">Coemansia brasiliensis</name>
    <dbReference type="NCBI Taxonomy" id="2650707"/>
    <lineage>
        <taxon>Eukaryota</taxon>
        <taxon>Fungi</taxon>
        <taxon>Fungi incertae sedis</taxon>
        <taxon>Zoopagomycota</taxon>
        <taxon>Kickxellomycotina</taxon>
        <taxon>Kickxellomycetes</taxon>
        <taxon>Kickxellales</taxon>
        <taxon>Kickxellaceae</taxon>
        <taxon>Coemansia</taxon>
    </lineage>
</organism>
<feature type="domain" description="RSE1/DDB1/CPSF1 C-terminal" evidence="1">
    <location>
        <begin position="979"/>
        <end position="1339"/>
    </location>
</feature>
<protein>
    <recommendedName>
        <fullName evidence="1">RSE1/DDB1/CPSF1 C-terminal domain-containing protein</fullName>
    </recommendedName>
</protein>
<dbReference type="InterPro" id="IPR004871">
    <property type="entry name" value="RSE1/DDB1/CPSF1_C"/>
</dbReference>
<reference evidence="2" key="1">
    <citation type="submission" date="2022-07" db="EMBL/GenBank/DDBJ databases">
        <title>Phylogenomic reconstructions and comparative analyses of Kickxellomycotina fungi.</title>
        <authorList>
            <person name="Reynolds N.K."/>
            <person name="Stajich J.E."/>
            <person name="Barry K."/>
            <person name="Grigoriev I.V."/>
            <person name="Crous P."/>
            <person name="Smith M.E."/>
        </authorList>
    </citation>
    <scope>NUCLEOTIDE SEQUENCE</scope>
    <source>
        <strain evidence="2">NRRL 1566</strain>
    </source>
</reference>
<dbReference type="GO" id="GO:0003676">
    <property type="term" value="F:nucleic acid binding"/>
    <property type="evidence" value="ECO:0007669"/>
    <property type="project" value="InterPro"/>
</dbReference>
<dbReference type="InterPro" id="IPR015943">
    <property type="entry name" value="WD40/YVTN_repeat-like_dom_sf"/>
</dbReference>
<dbReference type="OrthoDB" id="20774at2759"/>
<keyword evidence="3" id="KW-1185">Reference proteome</keyword>
<dbReference type="EMBL" id="JANBUW010000133">
    <property type="protein sequence ID" value="KAJ2848791.1"/>
    <property type="molecule type" value="Genomic_DNA"/>
</dbReference>
<evidence type="ECO:0000313" key="2">
    <source>
        <dbReference type="EMBL" id="KAJ2848791.1"/>
    </source>
</evidence>
<sequence>MSGVTLFSSAWDAQSTESHNLYGYTIQALNPGLIKCAALGNKLQLQTAHTSISTGMLAVVGSSLALFAIDGPAMEMKCICDAPVFSKVLDIIFSGNNSGLNGVYIVLSDDGQLVLVDAEAIEDKRRLKAIERYSVLTQEEDGSAVRLLRKLVADPLARCVAAVSWIDFIEISMLLWDTQNLQPSRYPQISNERIQISTGEAICDAAVLIPLPTETQRILLLAAVMDGEKQSYFLHLYEIWTYSTTSNKAPSLVAKLPLPLDLDTPLYIVPLPQFPEHFVLITETEVVLGSALQLLSGDIHLYRRPLLPETQSKDLPRSACVAGTALLAHCDINEDSYGKSLLRSPLLSRRIPAGSPHLRDTKNDRVQKLYISMQSGILLRLYAAPFPLLSLTKVEPESVQKKDQADQPSPGDVMVYLGSESSYAKQLEFDYIFLSGDCAPNTMMRITAESNDSVEAGRFSPQASDPIASTCAPIRWSYPVLENQSPMVDFTLLSGMVYATSGRMSCGGIFRGQFGHSTRLLSEVKASDEKDICAMELVAPLWSFYVLSGHSGGKATSCIVLQHANTNVPIIEGCDEWKVFSPLYQIISNHHLSFIGNITSNLLLCVSHDSIDIVDLTPAELGLARVMSAADNQVFTHGACLASASRDVWAAVAIQSKSLSALHKTLVRVFSITPSYTASMDSGQVDFAEVDVEADVSCMRLFAVGTSTILAIGTYTPELRLYRLEAGSSVAPKVIPIQFDLPLTFAKDNCEQMGDSMSVDNIGPIDSCAGSAVSDICVLGKQDVSYVLAGLRDGHLSWKAVYTSWLAGAGDCSHMEEAIIGDSRMGKVGKVPVSFAIGPLQPDLWSSGAVICSDSLHLAKIGALCQLDITPCQSTHMPLVSIHRIVPLLAESAVNSGPSDCADDGGSIGDISQSQRFFATYIDGRAGTLEIELAAECSFSIYTVNAEPKRLVVDQNTGLLLVASKVPASLDREIYGWTSELKAVDPKDGCIHDKVQFRPFELVCSLATWHIRGQKSYRYLCVGTIQFTEGDERAGHMASQPTGGRLVIYNIKQTKRKSRPKRTPEGSHLESMLSSYELKYVWESDRRGPVSALASLGDSYLVVAVNSSCLVLKLDVVQKRLIECCECSLRFAATSLDVRGYDIVVGSQRESVNVLRFMPSVDPNGCDRLELVHSARFGGYTVDARFVTDDLVAGIDCNGFLYAVGIPKNPTEFALDYVLGIHLDTECTRMHVGRLIQRPSQPQHVLSWSSSTNDHRTGCLPDADFLVVSTLSGALWALLRIGKDAYELLRKVEQTMLDISVLHPAYPLVPSSDGLANRTGKSSRIQPLGVVDGTYLTMFVSQLTRDEQIEVVSSSPDLIQAALALPADHRVSEANSASAAATIVARLISTLNHTCIC</sequence>
<dbReference type="InterPro" id="IPR050358">
    <property type="entry name" value="RSE1/DDB1/CFT1"/>
</dbReference>
<evidence type="ECO:0000259" key="1">
    <source>
        <dbReference type="Pfam" id="PF03178"/>
    </source>
</evidence>
<comment type="caution">
    <text evidence="2">The sequence shown here is derived from an EMBL/GenBank/DDBJ whole genome shotgun (WGS) entry which is preliminary data.</text>
</comment>
<name>A0A9W8M0E4_9FUNG</name>
<dbReference type="PANTHER" id="PTHR10644">
    <property type="entry name" value="DNA REPAIR/RNA PROCESSING CPSF FAMILY"/>
    <property type="match status" value="1"/>
</dbReference>
<dbReference type="GO" id="GO:0005634">
    <property type="term" value="C:nucleus"/>
    <property type="evidence" value="ECO:0007669"/>
    <property type="project" value="InterPro"/>
</dbReference>
<dbReference type="Pfam" id="PF03178">
    <property type="entry name" value="CPSF_A"/>
    <property type="match status" value="1"/>
</dbReference>
<accession>A0A9W8M0E4</accession>
<dbReference type="Gene3D" id="2.130.10.10">
    <property type="entry name" value="YVTN repeat-like/Quinoprotein amine dehydrogenase"/>
    <property type="match status" value="3"/>
</dbReference>
<dbReference type="Proteomes" id="UP001139887">
    <property type="component" value="Unassembled WGS sequence"/>
</dbReference>
<evidence type="ECO:0000313" key="3">
    <source>
        <dbReference type="Proteomes" id="UP001139887"/>
    </source>
</evidence>